<dbReference type="EMBL" id="WHVB01000009">
    <property type="protein sequence ID" value="KAF8479525.1"/>
    <property type="molecule type" value="Genomic_DNA"/>
</dbReference>
<protein>
    <submittedName>
        <fullName evidence="3">RlpA-like double-psi beta-barrel-protein domain-containing protein-containing protein</fullName>
    </submittedName>
</protein>
<dbReference type="SUPFAM" id="SSF50685">
    <property type="entry name" value="Barwin-like endoglucanases"/>
    <property type="match status" value="1"/>
</dbReference>
<feature type="chain" id="PRO_5040310386" evidence="2">
    <location>
        <begin position="21"/>
        <end position="292"/>
    </location>
</feature>
<reference evidence="3" key="2">
    <citation type="journal article" date="2020" name="Nat. Commun.">
        <title>Large-scale genome sequencing of mycorrhizal fungi provides insights into the early evolution of symbiotic traits.</title>
        <authorList>
            <person name="Miyauchi S."/>
            <person name="Kiss E."/>
            <person name="Kuo A."/>
            <person name="Drula E."/>
            <person name="Kohler A."/>
            <person name="Sanchez-Garcia M."/>
            <person name="Morin E."/>
            <person name="Andreopoulos B."/>
            <person name="Barry K.W."/>
            <person name="Bonito G."/>
            <person name="Buee M."/>
            <person name="Carver A."/>
            <person name="Chen C."/>
            <person name="Cichocki N."/>
            <person name="Clum A."/>
            <person name="Culley D."/>
            <person name="Crous P.W."/>
            <person name="Fauchery L."/>
            <person name="Girlanda M."/>
            <person name="Hayes R.D."/>
            <person name="Keri Z."/>
            <person name="LaButti K."/>
            <person name="Lipzen A."/>
            <person name="Lombard V."/>
            <person name="Magnuson J."/>
            <person name="Maillard F."/>
            <person name="Murat C."/>
            <person name="Nolan M."/>
            <person name="Ohm R.A."/>
            <person name="Pangilinan J."/>
            <person name="Pereira M.F."/>
            <person name="Perotto S."/>
            <person name="Peter M."/>
            <person name="Pfister S."/>
            <person name="Riley R."/>
            <person name="Sitrit Y."/>
            <person name="Stielow J.B."/>
            <person name="Szollosi G."/>
            <person name="Zifcakova L."/>
            <person name="Stursova M."/>
            <person name="Spatafora J.W."/>
            <person name="Tedersoo L."/>
            <person name="Vaario L.M."/>
            <person name="Yamada A."/>
            <person name="Yan M."/>
            <person name="Wang P."/>
            <person name="Xu J."/>
            <person name="Bruns T."/>
            <person name="Baldrian P."/>
            <person name="Vilgalys R."/>
            <person name="Dunand C."/>
            <person name="Henrissat B."/>
            <person name="Grigoriev I.V."/>
            <person name="Hibbett D."/>
            <person name="Nagy L.G."/>
            <person name="Martin F.M."/>
        </authorList>
    </citation>
    <scope>NUCLEOTIDE SEQUENCE</scope>
    <source>
        <strain evidence="3">Prilba</strain>
    </source>
</reference>
<dbReference type="Pfam" id="PF22514">
    <property type="entry name" value="EXPB1_D1"/>
    <property type="match status" value="1"/>
</dbReference>
<dbReference type="CDD" id="cd22278">
    <property type="entry name" value="DPBB_GH45_endoglucanase"/>
    <property type="match status" value="1"/>
</dbReference>
<dbReference type="Gene3D" id="2.40.40.10">
    <property type="entry name" value="RlpA-like domain"/>
    <property type="match status" value="1"/>
</dbReference>
<evidence type="ECO:0000256" key="1">
    <source>
        <dbReference type="SAM" id="MobiDB-lite"/>
    </source>
</evidence>
<name>A0A9P5MV89_9AGAM</name>
<gene>
    <name evidence="3" type="ORF">DFH94DRAFT_669265</name>
</gene>
<evidence type="ECO:0000313" key="4">
    <source>
        <dbReference type="Proteomes" id="UP000759537"/>
    </source>
</evidence>
<evidence type="ECO:0000256" key="2">
    <source>
        <dbReference type="SAM" id="SignalP"/>
    </source>
</evidence>
<feature type="signal peptide" evidence="2">
    <location>
        <begin position="1"/>
        <end position="20"/>
    </location>
</feature>
<dbReference type="AlphaFoldDB" id="A0A9P5MV89"/>
<proteinExistence type="predicted"/>
<organism evidence="3 4">
    <name type="scientific">Russula ochroleuca</name>
    <dbReference type="NCBI Taxonomy" id="152965"/>
    <lineage>
        <taxon>Eukaryota</taxon>
        <taxon>Fungi</taxon>
        <taxon>Dikarya</taxon>
        <taxon>Basidiomycota</taxon>
        <taxon>Agaricomycotina</taxon>
        <taxon>Agaricomycetes</taxon>
        <taxon>Russulales</taxon>
        <taxon>Russulaceae</taxon>
        <taxon>Russula</taxon>
    </lineage>
</organism>
<dbReference type="InterPro" id="IPR036908">
    <property type="entry name" value="RlpA-like_sf"/>
</dbReference>
<keyword evidence="4" id="KW-1185">Reference proteome</keyword>
<dbReference type="OrthoDB" id="5823761at2759"/>
<sequence length="292" mass="31204">MKPALALVLVLISTLALASGDIVHHCTKAKAKTKTGITGNTSDGGWVQNPEGEASFTAYSGCQTPSCGISMTSGYTAAVNLLSFGAYDGTGDACGRCFKITPTRYPDSRHHTGSMGNTIVVRATDLCPFSSGGGPPWCNQTVSKPVNQHGMKMHFDLCEQSGASSAFFPSDVGAMLGNYTEVSCSSTEWQGSEGKPEWQGSEGGQLWGGACMGNSTTPLWPQRGCGNRGTKHSLARALIQFGLMYTLRIRTLFAILRRDVGSATMEPRKVMHTRVERSEDGLKTESEKAERM</sequence>
<evidence type="ECO:0000313" key="3">
    <source>
        <dbReference type="EMBL" id="KAF8479525.1"/>
    </source>
</evidence>
<dbReference type="Proteomes" id="UP000759537">
    <property type="component" value="Unassembled WGS sequence"/>
</dbReference>
<feature type="region of interest" description="Disordered" evidence="1">
    <location>
        <begin position="273"/>
        <end position="292"/>
    </location>
</feature>
<keyword evidence="2" id="KW-0732">Signal</keyword>
<reference evidence="3" key="1">
    <citation type="submission" date="2019-10" db="EMBL/GenBank/DDBJ databases">
        <authorList>
            <consortium name="DOE Joint Genome Institute"/>
            <person name="Kuo A."/>
            <person name="Miyauchi S."/>
            <person name="Kiss E."/>
            <person name="Drula E."/>
            <person name="Kohler A."/>
            <person name="Sanchez-Garcia M."/>
            <person name="Andreopoulos B."/>
            <person name="Barry K.W."/>
            <person name="Bonito G."/>
            <person name="Buee M."/>
            <person name="Carver A."/>
            <person name="Chen C."/>
            <person name="Cichocki N."/>
            <person name="Clum A."/>
            <person name="Culley D."/>
            <person name="Crous P.W."/>
            <person name="Fauchery L."/>
            <person name="Girlanda M."/>
            <person name="Hayes R."/>
            <person name="Keri Z."/>
            <person name="LaButti K."/>
            <person name="Lipzen A."/>
            <person name="Lombard V."/>
            <person name="Magnuson J."/>
            <person name="Maillard F."/>
            <person name="Morin E."/>
            <person name="Murat C."/>
            <person name="Nolan M."/>
            <person name="Ohm R."/>
            <person name="Pangilinan J."/>
            <person name="Pereira M."/>
            <person name="Perotto S."/>
            <person name="Peter M."/>
            <person name="Riley R."/>
            <person name="Sitrit Y."/>
            <person name="Stielow B."/>
            <person name="Szollosi G."/>
            <person name="Zifcakova L."/>
            <person name="Stursova M."/>
            <person name="Spatafora J.W."/>
            <person name="Tedersoo L."/>
            <person name="Vaario L.-M."/>
            <person name="Yamada A."/>
            <person name="Yan M."/>
            <person name="Wang P."/>
            <person name="Xu J."/>
            <person name="Bruns T."/>
            <person name="Baldrian P."/>
            <person name="Vilgalys R."/>
            <person name="Henrissat B."/>
            <person name="Grigoriev I.V."/>
            <person name="Hibbett D."/>
            <person name="Nagy L.G."/>
            <person name="Martin F.M."/>
        </authorList>
    </citation>
    <scope>NUCLEOTIDE SEQUENCE</scope>
    <source>
        <strain evidence="3">Prilba</strain>
    </source>
</reference>
<comment type="caution">
    <text evidence="3">The sequence shown here is derived from an EMBL/GenBank/DDBJ whole genome shotgun (WGS) entry which is preliminary data.</text>
</comment>
<accession>A0A9P5MV89</accession>